<dbReference type="GO" id="GO:0005694">
    <property type="term" value="C:chromosome"/>
    <property type="evidence" value="ECO:0007669"/>
    <property type="project" value="UniProtKB-ARBA"/>
</dbReference>
<keyword evidence="4 11" id="KW-0547">Nucleotide-binding</keyword>
<keyword evidence="6 11" id="KW-0067">ATP-binding</keyword>
<dbReference type="InterPro" id="IPR016135">
    <property type="entry name" value="UBQ-conjugating_enzyme/RWD"/>
</dbReference>
<evidence type="ECO:0000256" key="8">
    <source>
        <dbReference type="ARBA" id="ARBA00039165"/>
    </source>
</evidence>
<feature type="domain" description="UBC core" evidence="12">
    <location>
        <begin position="4"/>
        <end position="158"/>
    </location>
</feature>
<evidence type="ECO:0000256" key="1">
    <source>
        <dbReference type="ARBA" id="ARBA00004123"/>
    </source>
</evidence>
<dbReference type="SMART" id="SM00212">
    <property type="entry name" value="UBCc"/>
    <property type="match status" value="1"/>
</dbReference>
<protein>
    <recommendedName>
        <fullName evidence="8">SUMO-conjugating enzyme UBC9</fullName>
    </recommendedName>
    <alternativeName>
        <fullName evidence="9">Ubiquitin carrier protein 9</fullName>
    </alternativeName>
</protein>
<dbReference type="Gene3D" id="3.10.110.10">
    <property type="entry name" value="Ubiquitin Conjugating Enzyme"/>
    <property type="match status" value="1"/>
</dbReference>
<feature type="active site" description="Glycyl thioester intermediate" evidence="10">
    <location>
        <position position="93"/>
    </location>
</feature>
<comment type="pathway">
    <text evidence="2">Protein modification; protein sumoylation.</text>
</comment>
<dbReference type="PROSITE" id="PS50127">
    <property type="entry name" value="UBC_2"/>
    <property type="match status" value="1"/>
</dbReference>
<keyword evidence="7" id="KW-0539">Nucleus</keyword>
<evidence type="ECO:0000256" key="9">
    <source>
        <dbReference type="ARBA" id="ARBA00044296"/>
    </source>
</evidence>
<evidence type="ECO:0000256" key="7">
    <source>
        <dbReference type="ARBA" id="ARBA00023242"/>
    </source>
</evidence>
<comment type="similarity">
    <text evidence="11">Belongs to the ubiquitin-conjugating enzyme family.</text>
</comment>
<proteinExistence type="inferred from homology"/>
<evidence type="ECO:0000259" key="12">
    <source>
        <dbReference type="PROSITE" id="PS50127"/>
    </source>
</evidence>
<keyword evidence="5 11" id="KW-0833">Ubl conjugation pathway</keyword>
<dbReference type="PANTHER" id="PTHR24067">
    <property type="entry name" value="UBIQUITIN-CONJUGATING ENZYME E2"/>
    <property type="match status" value="1"/>
</dbReference>
<evidence type="ECO:0000313" key="14">
    <source>
        <dbReference type="Proteomes" id="UP001314263"/>
    </source>
</evidence>
<dbReference type="GO" id="GO:0019787">
    <property type="term" value="F:ubiquitin-like protein transferase activity"/>
    <property type="evidence" value="ECO:0007669"/>
    <property type="project" value="UniProtKB-ARBA"/>
</dbReference>
<reference evidence="13 14" key="1">
    <citation type="submission" date="2023-10" db="EMBL/GenBank/DDBJ databases">
        <authorList>
            <person name="Maclean D."/>
            <person name="Macfadyen A."/>
        </authorList>
    </citation>
    <scope>NUCLEOTIDE SEQUENCE [LARGE SCALE GENOMIC DNA]</scope>
</reference>
<gene>
    <name evidence="13" type="ORF">CVIRNUC_009086</name>
</gene>
<evidence type="ECO:0000256" key="11">
    <source>
        <dbReference type="RuleBase" id="RU362109"/>
    </source>
</evidence>
<dbReference type="FunFam" id="3.10.110.10:FF:000035">
    <property type="entry name" value="SUMO-conjugating enzyme ubc9"/>
    <property type="match status" value="1"/>
</dbReference>
<dbReference type="PROSITE" id="PS00183">
    <property type="entry name" value="UBC_1"/>
    <property type="match status" value="1"/>
</dbReference>
<evidence type="ECO:0000256" key="5">
    <source>
        <dbReference type="ARBA" id="ARBA00022786"/>
    </source>
</evidence>
<comment type="caution">
    <text evidence="13">The sequence shown here is derived from an EMBL/GenBank/DDBJ whole genome shotgun (WGS) entry which is preliminary data.</text>
</comment>
<dbReference type="CDD" id="cd23798">
    <property type="entry name" value="UBCc_UBE2I"/>
    <property type="match status" value="1"/>
</dbReference>
<keyword evidence="14" id="KW-1185">Reference proteome</keyword>
<dbReference type="Proteomes" id="UP001314263">
    <property type="component" value="Unassembled WGS sequence"/>
</dbReference>
<evidence type="ECO:0000256" key="6">
    <source>
        <dbReference type="ARBA" id="ARBA00022840"/>
    </source>
</evidence>
<evidence type="ECO:0000256" key="4">
    <source>
        <dbReference type="ARBA" id="ARBA00022741"/>
    </source>
</evidence>
<dbReference type="Pfam" id="PF00179">
    <property type="entry name" value="UQ_con"/>
    <property type="match status" value="1"/>
</dbReference>
<dbReference type="EMBL" id="CAUYUE010000013">
    <property type="protein sequence ID" value="CAK0785873.1"/>
    <property type="molecule type" value="Genomic_DNA"/>
</dbReference>
<evidence type="ECO:0000256" key="10">
    <source>
        <dbReference type="PROSITE-ProRule" id="PRU10133"/>
    </source>
</evidence>
<evidence type="ECO:0000313" key="13">
    <source>
        <dbReference type="EMBL" id="CAK0785873.1"/>
    </source>
</evidence>
<accession>A0AAV1IEX1</accession>
<evidence type="ECO:0000256" key="3">
    <source>
        <dbReference type="ARBA" id="ARBA00022679"/>
    </source>
</evidence>
<evidence type="ECO:0000256" key="2">
    <source>
        <dbReference type="ARBA" id="ARBA00004718"/>
    </source>
</evidence>
<dbReference type="InterPro" id="IPR000608">
    <property type="entry name" value="UBC"/>
</dbReference>
<dbReference type="InterPro" id="IPR023313">
    <property type="entry name" value="UBQ-conjugating_AS"/>
</dbReference>
<comment type="subcellular location">
    <subcellularLocation>
        <location evidence="1">Nucleus</location>
    </subcellularLocation>
</comment>
<dbReference type="AlphaFoldDB" id="A0AAV1IEX1"/>
<dbReference type="GO" id="GO:0005524">
    <property type="term" value="F:ATP binding"/>
    <property type="evidence" value="ECO:0007669"/>
    <property type="project" value="UniProtKB-UniRule"/>
</dbReference>
<sequence>MSGVAHQRLSQERKQWRKDHPFGYVAKPKTNSDGSVDMMHWQCRIPGKKGTIWEEGLYPVDLRFSTDYPALPPVARFPAGFFHPNIYDDGKVCLSILNPEQSWQPSISVKQILVGIAELLTEPKNSDAAQTNAYEIYKRKDKSLYERKVRVQARKYAESSHENVKPGQ</sequence>
<organism evidence="13 14">
    <name type="scientific">Coccomyxa viridis</name>
    <dbReference type="NCBI Taxonomy" id="1274662"/>
    <lineage>
        <taxon>Eukaryota</taxon>
        <taxon>Viridiplantae</taxon>
        <taxon>Chlorophyta</taxon>
        <taxon>core chlorophytes</taxon>
        <taxon>Trebouxiophyceae</taxon>
        <taxon>Trebouxiophyceae incertae sedis</taxon>
        <taxon>Coccomyxaceae</taxon>
        <taxon>Coccomyxa</taxon>
    </lineage>
</organism>
<keyword evidence="3" id="KW-0808">Transferase</keyword>
<dbReference type="SUPFAM" id="SSF54495">
    <property type="entry name" value="UBC-like"/>
    <property type="match status" value="1"/>
</dbReference>
<dbReference type="GO" id="GO:0005634">
    <property type="term" value="C:nucleus"/>
    <property type="evidence" value="ECO:0007669"/>
    <property type="project" value="UniProtKB-SubCell"/>
</dbReference>
<dbReference type="InterPro" id="IPR050113">
    <property type="entry name" value="Ub_conjugating_enzyme"/>
</dbReference>
<name>A0AAV1IEX1_9CHLO</name>